<dbReference type="Proteomes" id="UP000248326">
    <property type="component" value="Unassembled WGS sequence"/>
</dbReference>
<proteinExistence type="predicted"/>
<keyword evidence="5" id="KW-1185">Reference proteome</keyword>
<sequence>MKRMIIDTDTASDDAVALVMALKHPGVHVEAITIVAGNVPMKQGVQNALYTLELCGAHVPVYEGLDKPLLRPLHTAQHIHGEDGMGDIGLPLVGRAPAPGHAVDVLVDLVNRHPGEFTLVTLGPLSNVAAALLRDPSISHKVAACYVMGGTGQMHGNITPVAEYNIWADPEAAKIVFASGLPLTMIGWDVSWQFAMFSPRDIATLRDVGTPLARFSVDIQAVLDRWARENTQIEGFDLPDPIAMAVALDPAIVTEARRLFVDVETRGELTTGQTVVDHIGTTRRAPNVYVVLRVDRERFLAMLHAAVAARTPTP</sequence>
<dbReference type="PANTHER" id="PTHR12304:SF4">
    <property type="entry name" value="URIDINE NUCLEOSIDASE"/>
    <property type="match status" value="1"/>
</dbReference>
<accession>A0A318S5E6</accession>
<evidence type="ECO:0000313" key="4">
    <source>
        <dbReference type="EMBL" id="PYE52825.1"/>
    </source>
</evidence>
<organism evidence="4 5">
    <name type="scientific">Deinococcus yavapaiensis KR-236</name>
    <dbReference type="NCBI Taxonomy" id="694435"/>
    <lineage>
        <taxon>Bacteria</taxon>
        <taxon>Thermotogati</taxon>
        <taxon>Deinococcota</taxon>
        <taxon>Deinococci</taxon>
        <taxon>Deinococcales</taxon>
        <taxon>Deinococcaceae</taxon>
        <taxon>Deinococcus</taxon>
    </lineage>
</organism>
<evidence type="ECO:0000256" key="1">
    <source>
        <dbReference type="ARBA" id="ARBA00022801"/>
    </source>
</evidence>
<dbReference type="OrthoDB" id="9797882at2"/>
<dbReference type="Pfam" id="PF01156">
    <property type="entry name" value="IU_nuc_hydro"/>
    <property type="match status" value="1"/>
</dbReference>
<reference evidence="4 5" key="1">
    <citation type="submission" date="2018-06" db="EMBL/GenBank/DDBJ databases">
        <title>Genomic Encyclopedia of Type Strains, Phase IV (KMG-IV): sequencing the most valuable type-strain genomes for metagenomic binning, comparative biology and taxonomic classification.</title>
        <authorList>
            <person name="Goeker M."/>
        </authorList>
    </citation>
    <scope>NUCLEOTIDE SEQUENCE [LARGE SCALE GENOMIC DNA]</scope>
    <source>
        <strain evidence="4 5">DSM 18048</strain>
    </source>
</reference>
<dbReference type="SUPFAM" id="SSF53590">
    <property type="entry name" value="Nucleoside hydrolase"/>
    <property type="match status" value="1"/>
</dbReference>
<dbReference type="InterPro" id="IPR001910">
    <property type="entry name" value="Inosine/uridine_hydrolase_dom"/>
</dbReference>
<dbReference type="GO" id="GO:0005829">
    <property type="term" value="C:cytosol"/>
    <property type="evidence" value="ECO:0007669"/>
    <property type="project" value="TreeGrafter"/>
</dbReference>
<evidence type="ECO:0000259" key="3">
    <source>
        <dbReference type="Pfam" id="PF01156"/>
    </source>
</evidence>
<dbReference type="GO" id="GO:0006152">
    <property type="term" value="P:purine nucleoside catabolic process"/>
    <property type="evidence" value="ECO:0007669"/>
    <property type="project" value="TreeGrafter"/>
</dbReference>
<dbReference type="GO" id="GO:0008477">
    <property type="term" value="F:purine nucleosidase activity"/>
    <property type="evidence" value="ECO:0007669"/>
    <property type="project" value="TreeGrafter"/>
</dbReference>
<dbReference type="InterPro" id="IPR015910">
    <property type="entry name" value="I/U_nuclsd_hydro_CS"/>
</dbReference>
<dbReference type="InterPro" id="IPR023186">
    <property type="entry name" value="IUNH"/>
</dbReference>
<dbReference type="InterPro" id="IPR036452">
    <property type="entry name" value="Ribo_hydro-like"/>
</dbReference>
<protein>
    <submittedName>
        <fullName evidence="4">Purine nucleosidase</fullName>
    </submittedName>
</protein>
<keyword evidence="2" id="KW-0326">Glycosidase</keyword>
<evidence type="ECO:0000313" key="5">
    <source>
        <dbReference type="Proteomes" id="UP000248326"/>
    </source>
</evidence>
<dbReference type="GO" id="GO:0045437">
    <property type="term" value="F:uridine nucleosidase activity"/>
    <property type="evidence" value="ECO:0007669"/>
    <property type="project" value="UniProtKB-ARBA"/>
</dbReference>
<dbReference type="Gene3D" id="3.90.245.10">
    <property type="entry name" value="Ribonucleoside hydrolase-like"/>
    <property type="match status" value="1"/>
</dbReference>
<comment type="caution">
    <text evidence="4">The sequence shown here is derived from an EMBL/GenBank/DDBJ whole genome shotgun (WGS) entry which is preliminary data.</text>
</comment>
<feature type="domain" description="Inosine/uridine-preferring nucleoside hydrolase" evidence="3">
    <location>
        <begin position="4"/>
        <end position="300"/>
    </location>
</feature>
<dbReference type="PANTHER" id="PTHR12304">
    <property type="entry name" value="INOSINE-URIDINE PREFERRING NUCLEOSIDE HYDROLASE"/>
    <property type="match status" value="1"/>
</dbReference>
<name>A0A318S5E6_9DEIO</name>
<dbReference type="CDD" id="cd02649">
    <property type="entry name" value="nuc_hydro_CeIAG"/>
    <property type="match status" value="1"/>
</dbReference>
<evidence type="ECO:0000256" key="2">
    <source>
        <dbReference type="ARBA" id="ARBA00023295"/>
    </source>
</evidence>
<dbReference type="EMBL" id="QJSX01000012">
    <property type="protein sequence ID" value="PYE52825.1"/>
    <property type="molecule type" value="Genomic_DNA"/>
</dbReference>
<dbReference type="PROSITE" id="PS01247">
    <property type="entry name" value="IUNH"/>
    <property type="match status" value="1"/>
</dbReference>
<dbReference type="AlphaFoldDB" id="A0A318S5E6"/>
<keyword evidence="1" id="KW-0378">Hydrolase</keyword>
<gene>
    <name evidence="4" type="ORF">DES52_112147</name>
</gene>